<feature type="non-terminal residue" evidence="1">
    <location>
        <position position="1"/>
    </location>
</feature>
<name>A0A835ZBV5_9STRA</name>
<dbReference type="AlphaFoldDB" id="A0A835ZBV5"/>
<evidence type="ECO:0000313" key="1">
    <source>
        <dbReference type="EMBL" id="KAG5189554.1"/>
    </source>
</evidence>
<organism evidence="1 2">
    <name type="scientific">Tribonema minus</name>
    <dbReference type="NCBI Taxonomy" id="303371"/>
    <lineage>
        <taxon>Eukaryota</taxon>
        <taxon>Sar</taxon>
        <taxon>Stramenopiles</taxon>
        <taxon>Ochrophyta</taxon>
        <taxon>PX clade</taxon>
        <taxon>Xanthophyceae</taxon>
        <taxon>Tribonematales</taxon>
        <taxon>Tribonemataceae</taxon>
        <taxon>Tribonema</taxon>
    </lineage>
</organism>
<comment type="caution">
    <text evidence="1">The sequence shown here is derived from an EMBL/GenBank/DDBJ whole genome shotgun (WGS) entry which is preliminary data.</text>
</comment>
<gene>
    <name evidence="1" type="ORF">JKP88DRAFT_176775</name>
</gene>
<accession>A0A835ZBV5</accession>
<sequence>RYEPSEWEQEWSNHVSEWSDPGTGKRLCAKMKEREEYVAAWDKGVAQAQADGCGALDTRLRDQAVFSRYVYKNTCTEEEASTVIEPLAGLTRHPRANCFDRQHLVDRGYLLLGRTSDRCRTRMAEPAALSMVRAVEDQRVLLFDMGASLYSDGKGGSSQQWFVDTLKKHGVHRLEYWGWEAEALDTVEVWKQQVPDDLKPFYHWINVPANPDPKSGDNPWNFIKAVARMEDHVFVKLDIDNSPIELAFIEQLQRDPELRLLIDEMFFEHHVNVEAMYKSWKTQGETQRLSDTYKMIGGFRRQGLRFHSWP</sequence>
<evidence type="ECO:0000313" key="2">
    <source>
        <dbReference type="Proteomes" id="UP000664859"/>
    </source>
</evidence>
<dbReference type="OrthoDB" id="411029at2759"/>
<protein>
    <submittedName>
        <fullName evidence="1">Uncharacterized protein</fullName>
    </submittedName>
</protein>
<reference evidence="1" key="1">
    <citation type="submission" date="2021-02" db="EMBL/GenBank/DDBJ databases">
        <title>First Annotated Genome of the Yellow-green Alga Tribonema minus.</title>
        <authorList>
            <person name="Mahan K.M."/>
        </authorList>
    </citation>
    <scope>NUCLEOTIDE SEQUENCE</scope>
    <source>
        <strain evidence="1">UTEX B ZZ1240</strain>
    </source>
</reference>
<keyword evidence="2" id="KW-1185">Reference proteome</keyword>
<dbReference type="Proteomes" id="UP000664859">
    <property type="component" value="Unassembled WGS sequence"/>
</dbReference>
<dbReference type="EMBL" id="JAFCMP010000048">
    <property type="protein sequence ID" value="KAG5189554.1"/>
    <property type="molecule type" value="Genomic_DNA"/>
</dbReference>
<proteinExistence type="predicted"/>